<feature type="chain" id="PRO_5031554293" evidence="1">
    <location>
        <begin position="23"/>
        <end position="251"/>
    </location>
</feature>
<keyword evidence="1" id="KW-0732">Signal</keyword>
<dbReference type="AlphaFoldDB" id="A0A7Y9LQ39"/>
<dbReference type="RefSeq" id="WP_179589446.1">
    <property type="nucleotide sequence ID" value="NZ_JACBYR010000002.1"/>
</dbReference>
<dbReference type="SUPFAM" id="SSF111369">
    <property type="entry name" value="HlyD-like secretion proteins"/>
    <property type="match status" value="1"/>
</dbReference>
<evidence type="ECO:0000313" key="2">
    <source>
        <dbReference type="EMBL" id="NYE85483.1"/>
    </source>
</evidence>
<reference evidence="2 3" key="1">
    <citation type="submission" date="2020-07" db="EMBL/GenBank/DDBJ databases">
        <title>Genomic Encyclopedia of Type Strains, Phase IV (KMG-V): Genome sequencing to study the core and pangenomes of soil and plant-associated prokaryotes.</title>
        <authorList>
            <person name="Whitman W."/>
        </authorList>
    </citation>
    <scope>NUCLEOTIDE SEQUENCE [LARGE SCALE GENOMIC DNA]</scope>
    <source>
        <strain evidence="2 3">SAS40</strain>
    </source>
</reference>
<comment type="caution">
    <text evidence="2">The sequence shown here is derived from an EMBL/GenBank/DDBJ whole genome shotgun (WGS) entry which is preliminary data.</text>
</comment>
<name>A0A7Y9LQ39_9BURK</name>
<dbReference type="GO" id="GO:1990281">
    <property type="term" value="C:efflux pump complex"/>
    <property type="evidence" value="ECO:0007669"/>
    <property type="project" value="TreeGrafter"/>
</dbReference>
<dbReference type="PANTHER" id="PTHR30469">
    <property type="entry name" value="MULTIDRUG RESISTANCE PROTEIN MDTA"/>
    <property type="match status" value="1"/>
</dbReference>
<feature type="signal peptide" evidence="1">
    <location>
        <begin position="1"/>
        <end position="22"/>
    </location>
</feature>
<dbReference type="GO" id="GO:0015562">
    <property type="term" value="F:efflux transmembrane transporter activity"/>
    <property type="evidence" value="ECO:0007669"/>
    <property type="project" value="TreeGrafter"/>
</dbReference>
<proteinExistence type="predicted"/>
<sequence>MNGLRYSALVLACGLMTATASAQTPAPEAMDPNIVRVMISPDKETTLAAPMNGRIKTLGLTLGSTFPQGRTLATFDCSENDARAKIAAAELKAARETYEAKVRLQGLQAAGDVEVNLAAAAVDRTVGQVELAQVQNAQCAVVAPFAGRVAKIFVRQYQGVNIGTPMAEIISNGPLKIRLNAPSRWLKTLKVGTPFDVAVDETGVTYAAKVSALGARVDVSAQTIEIEGQFTAVHPGLLAGMSGTARFAGLK</sequence>
<evidence type="ECO:0000313" key="3">
    <source>
        <dbReference type="Proteomes" id="UP000542125"/>
    </source>
</evidence>
<dbReference type="Gene3D" id="2.40.50.100">
    <property type="match status" value="1"/>
</dbReference>
<dbReference type="EMBL" id="JACBYR010000002">
    <property type="protein sequence ID" value="NYE85483.1"/>
    <property type="molecule type" value="Genomic_DNA"/>
</dbReference>
<dbReference type="Gene3D" id="2.40.30.170">
    <property type="match status" value="1"/>
</dbReference>
<dbReference type="Proteomes" id="UP000542125">
    <property type="component" value="Unassembled WGS sequence"/>
</dbReference>
<accession>A0A7Y9LQ39</accession>
<protein>
    <submittedName>
        <fullName evidence="2">RND family efflux transporter MFP subunit</fullName>
    </submittedName>
</protein>
<gene>
    <name evidence="2" type="ORF">FHW18_004790</name>
</gene>
<dbReference type="Gene3D" id="1.10.287.470">
    <property type="entry name" value="Helix hairpin bin"/>
    <property type="match status" value="1"/>
</dbReference>
<organism evidence="2 3">
    <name type="scientific">Pigmentiphaga litoralis</name>
    <dbReference type="NCBI Taxonomy" id="516702"/>
    <lineage>
        <taxon>Bacteria</taxon>
        <taxon>Pseudomonadati</taxon>
        <taxon>Pseudomonadota</taxon>
        <taxon>Betaproteobacteria</taxon>
        <taxon>Burkholderiales</taxon>
        <taxon>Alcaligenaceae</taxon>
        <taxon>Pigmentiphaga</taxon>
    </lineage>
</organism>
<evidence type="ECO:0000256" key="1">
    <source>
        <dbReference type="SAM" id="SignalP"/>
    </source>
</evidence>
<keyword evidence="3" id="KW-1185">Reference proteome</keyword>